<evidence type="ECO:0000313" key="3">
    <source>
        <dbReference type="Proteomes" id="UP000184096"/>
    </source>
</evidence>
<accession>A0A1M7UEW7</accession>
<organism evidence="2 3">
    <name type="scientific">Bradyrhizobium erythrophlei</name>
    <dbReference type="NCBI Taxonomy" id="1437360"/>
    <lineage>
        <taxon>Bacteria</taxon>
        <taxon>Pseudomonadati</taxon>
        <taxon>Pseudomonadota</taxon>
        <taxon>Alphaproteobacteria</taxon>
        <taxon>Hyphomicrobiales</taxon>
        <taxon>Nitrobacteraceae</taxon>
        <taxon>Bradyrhizobium</taxon>
    </lineage>
</organism>
<evidence type="ECO:0000256" key="1">
    <source>
        <dbReference type="SAM" id="Phobius"/>
    </source>
</evidence>
<dbReference type="EMBL" id="LT670849">
    <property type="protein sequence ID" value="SHN81397.1"/>
    <property type="molecule type" value="Genomic_DNA"/>
</dbReference>
<proteinExistence type="predicted"/>
<name>A0A1M7UEW7_9BRAD</name>
<reference evidence="3" key="1">
    <citation type="submission" date="2016-11" db="EMBL/GenBank/DDBJ databases">
        <authorList>
            <person name="Varghese N."/>
            <person name="Submissions S."/>
        </authorList>
    </citation>
    <scope>NUCLEOTIDE SEQUENCE [LARGE SCALE GENOMIC DNA]</scope>
    <source>
        <strain evidence="3">GAS401</strain>
    </source>
</reference>
<sequence length="67" mass="7520">MGPSQSQLRFLSPEDRIIYKKWLRRSLMFYSTALVLLVLAIAVNHLFTSTSPDLAGDMHTAAIAARK</sequence>
<keyword evidence="3" id="KW-1185">Reference proteome</keyword>
<keyword evidence="1" id="KW-1133">Transmembrane helix</keyword>
<feature type="transmembrane region" description="Helical" evidence="1">
    <location>
        <begin position="27"/>
        <end position="47"/>
    </location>
</feature>
<dbReference type="Proteomes" id="UP000184096">
    <property type="component" value="Chromosome I"/>
</dbReference>
<protein>
    <submittedName>
        <fullName evidence="2">Uncharacterized protein</fullName>
    </submittedName>
</protein>
<keyword evidence="1" id="KW-0812">Transmembrane</keyword>
<gene>
    <name evidence="2" type="ORF">SAMN05444170_4710</name>
</gene>
<keyword evidence="1" id="KW-0472">Membrane</keyword>
<evidence type="ECO:0000313" key="2">
    <source>
        <dbReference type="EMBL" id="SHN81397.1"/>
    </source>
</evidence>
<dbReference type="RefSeq" id="WP_072821447.1">
    <property type="nucleotide sequence ID" value="NZ_LT670849.1"/>
</dbReference>
<dbReference type="AlphaFoldDB" id="A0A1M7UEW7"/>